<comment type="caution">
    <text evidence="1">The sequence shown here is derived from an EMBL/GenBank/DDBJ whole genome shotgun (WGS) entry which is preliminary data.</text>
</comment>
<organism evidence="1 2">
    <name type="scientific">Citrus sinensis</name>
    <name type="common">Sweet orange</name>
    <name type="synonym">Citrus aurantium var. sinensis</name>
    <dbReference type="NCBI Taxonomy" id="2711"/>
    <lineage>
        <taxon>Eukaryota</taxon>
        <taxon>Viridiplantae</taxon>
        <taxon>Streptophyta</taxon>
        <taxon>Embryophyta</taxon>
        <taxon>Tracheophyta</taxon>
        <taxon>Spermatophyta</taxon>
        <taxon>Magnoliopsida</taxon>
        <taxon>eudicotyledons</taxon>
        <taxon>Gunneridae</taxon>
        <taxon>Pentapetalae</taxon>
        <taxon>rosids</taxon>
        <taxon>malvids</taxon>
        <taxon>Sapindales</taxon>
        <taxon>Rutaceae</taxon>
        <taxon>Aurantioideae</taxon>
        <taxon>Citrus</taxon>
    </lineage>
</organism>
<name>A0ACB8HVL3_CITSI</name>
<keyword evidence="2" id="KW-1185">Reference proteome</keyword>
<dbReference type="EMBL" id="CM039178">
    <property type="protein sequence ID" value="KAH9678858.1"/>
    <property type="molecule type" value="Genomic_DNA"/>
</dbReference>
<dbReference type="Proteomes" id="UP000829398">
    <property type="component" value="Chromosome 9"/>
</dbReference>
<gene>
    <name evidence="1" type="ORF">KPL71_025884</name>
</gene>
<evidence type="ECO:0000313" key="2">
    <source>
        <dbReference type="Proteomes" id="UP000829398"/>
    </source>
</evidence>
<sequence length="811" mass="92820">MISIEKWRFSWTLVATVASVLTLVSVVHLFLFPLVPSFDYFTARQQIQNSCVPIKESAEGVTNRVWENSPPQLNLDHRFPADLHNAVVYRNAPWKAEIGRWLSGCDSVAKEVDLVEVARAAKVIAVVKEFVIMNWDNVDAFMDLEEKDALREFTSSAISLKHQSYHMGVGLFQFVLLTVIQQEQCVSVEKELSIQIVLLLRPVAFNLPSQPGAPKSTDWAKADLDNIFTTNGSKPGWCNVDPEEAYALKVQFKEECDCKYDGLLGQFCEVPVSSTCVNQCSGHGHCRGGFCQCDNGWYGVDCSIPSVMSSMSEWPQWLRPAHIDIPINANITGNLVNLNAVVKKKRPLVYVYDLPPEFNSLLLEGRHYKLECVNRIYNEKNETLWTDMLYGSQMAFYESILASPHRTLNGEEADFFFVPVLDSCIITRADDAPHLSAQLLQMLLNSGNIVSRSHANVFGHLEEHRGLRSSLTLEFYKKAYEHIIEHYPYWNRTSGRDHIWFFSWDEGACYAPKEIWNSMMLVHWGNTNSKHNHSTTAYWADNWDRISSSRRGNHSCFDPEKDLVLPAWKAPDAFVLRSKLWASPREKRKTLFYFNGNLGSAYPNGRPESSYSMGVRQKLAEEYGSSPNKEGKLGKQHAEDVIVTSLRSENYHEDLSSSVFCGVLPGDGWSGRMEDSILQGCIPVVIQDGIFLPYENVLNYESFVVRISEDEIPNLINILRGLNETEIQFRLANVQKVWQRFLYRDSILLEAKRQNAKFGRMNDWAVEFLKLREDDVFTTLIQILHYKLHNDPWRRELVHQKKDFGIPQECL</sequence>
<accession>A0ACB8HVL3</accession>
<proteinExistence type="predicted"/>
<evidence type="ECO:0000313" key="1">
    <source>
        <dbReference type="EMBL" id="KAH9678858.1"/>
    </source>
</evidence>
<protein>
    <submittedName>
        <fullName evidence="1">EGF-like domain-containing protein</fullName>
    </submittedName>
</protein>
<reference evidence="2" key="1">
    <citation type="journal article" date="2023" name="Hortic. Res.">
        <title>A chromosome-level phased genome enabling allele-level studies in sweet orange: a case study on citrus Huanglongbing tolerance.</title>
        <authorList>
            <person name="Wu B."/>
            <person name="Yu Q."/>
            <person name="Deng Z."/>
            <person name="Duan Y."/>
            <person name="Luo F."/>
            <person name="Gmitter F. Jr."/>
        </authorList>
    </citation>
    <scope>NUCLEOTIDE SEQUENCE [LARGE SCALE GENOMIC DNA]</scope>
    <source>
        <strain evidence="2">cv. Valencia</strain>
    </source>
</reference>